<dbReference type="KEGG" id="ahz:APS56_00770"/>
<accession>A0A0P0CZS9</accession>
<dbReference type="NCBIfam" id="TIGR04183">
    <property type="entry name" value="Por_Secre_tail"/>
    <property type="match status" value="1"/>
</dbReference>
<evidence type="ECO:0000256" key="1">
    <source>
        <dbReference type="ARBA" id="ARBA00022729"/>
    </source>
</evidence>
<dbReference type="STRING" id="1736674.APS56_00770"/>
<protein>
    <recommendedName>
        <fullName evidence="2">Secretion system C-terminal sorting domain-containing protein</fullName>
    </recommendedName>
</protein>
<evidence type="ECO:0000313" key="3">
    <source>
        <dbReference type="EMBL" id="ALJ03770.1"/>
    </source>
</evidence>
<feature type="domain" description="Secretion system C-terminal sorting" evidence="2">
    <location>
        <begin position="84"/>
        <end position="146"/>
    </location>
</feature>
<dbReference type="Proteomes" id="UP000057981">
    <property type="component" value="Chromosome"/>
</dbReference>
<gene>
    <name evidence="3" type="ORF">APS56_00770</name>
</gene>
<reference evidence="3 4" key="1">
    <citation type="submission" date="2015-10" db="EMBL/GenBank/DDBJ databases">
        <authorList>
            <person name="Gilbert D.G."/>
        </authorList>
    </citation>
    <scope>NUCLEOTIDE SEQUENCE [LARGE SCALE GENOMIC DNA]</scope>
    <source>
        <strain evidence="4">HZ-22</strain>
    </source>
</reference>
<dbReference type="InterPro" id="IPR026444">
    <property type="entry name" value="Secre_tail"/>
</dbReference>
<name>A0A0P0CZS9_9FLAO</name>
<sequence length="151" mass="16447">MLGGNDLYIAVSTGKKISKIDITDPIPTTATEFISGFTGRPYGLLLHGNDLYVSEFSSGDLSKIDIAAPSPTLTTVSLSLIVSMYPNPADGYVKTLGVTEAVNFKIFNVLGVEIFSGKISDSQQIDTKILTQGIYYLELENIKTMRFIKKK</sequence>
<dbReference type="OrthoDB" id="977776at2"/>
<dbReference type="PATRIC" id="fig|1736674.3.peg.165"/>
<dbReference type="SUPFAM" id="SSF63825">
    <property type="entry name" value="YWTD domain"/>
    <property type="match status" value="1"/>
</dbReference>
<proteinExistence type="predicted"/>
<organism evidence="3 4">
    <name type="scientific">Pseudalgibacter alginicilyticus</name>
    <dbReference type="NCBI Taxonomy" id="1736674"/>
    <lineage>
        <taxon>Bacteria</taxon>
        <taxon>Pseudomonadati</taxon>
        <taxon>Bacteroidota</taxon>
        <taxon>Flavobacteriia</taxon>
        <taxon>Flavobacteriales</taxon>
        <taxon>Flavobacteriaceae</taxon>
        <taxon>Pseudalgibacter</taxon>
    </lineage>
</organism>
<evidence type="ECO:0000313" key="4">
    <source>
        <dbReference type="Proteomes" id="UP000057981"/>
    </source>
</evidence>
<dbReference type="Pfam" id="PF18962">
    <property type="entry name" value="Por_Secre_tail"/>
    <property type="match status" value="1"/>
</dbReference>
<dbReference type="AlphaFoldDB" id="A0A0P0CZS9"/>
<dbReference type="RefSeq" id="WP_054723852.1">
    <property type="nucleotide sequence ID" value="NZ_CP012898.1"/>
</dbReference>
<dbReference type="EMBL" id="CP012898">
    <property type="protein sequence ID" value="ALJ03770.1"/>
    <property type="molecule type" value="Genomic_DNA"/>
</dbReference>
<evidence type="ECO:0000259" key="2">
    <source>
        <dbReference type="Pfam" id="PF18962"/>
    </source>
</evidence>
<keyword evidence="1" id="KW-0732">Signal</keyword>
<keyword evidence="4" id="KW-1185">Reference proteome</keyword>